<sequence length="301" mass="35154">MNPGTGEDTQGRDAPLPFQKLSKTRWLVRDNDPYDLEKELSMHYKFLYGRLYNKDRTQKILENVEFGVKFNQEIRTYMTQLISSPKQEEKNKIKCVKLRCQALLQEALKQVEKRLPDSVDIFKGLSFFNPHKLLSQIQKGHFEDLPCLHLTENNFDLIESQYKKINLVQWSEEEPFVKNGIPKDSLNFWLGVAKHSSFKELSTFALTCLITPASNAIVERIFSLVAAIKTKPRNRTQTRLLESFVRIQTYLLGNKICCKEFRCTNKMLYLHNSEILYSSTGKTANIEEEREDEKSFLEELL</sequence>
<name>A0AAN9AEA7_HALRR</name>
<dbReference type="AlphaFoldDB" id="A0AAN9AEA7"/>
<protein>
    <recommendedName>
        <fullName evidence="1">HAT C-terminal dimerisation domain-containing protein</fullName>
    </recommendedName>
</protein>
<comment type="caution">
    <text evidence="2">The sequence shown here is derived from an EMBL/GenBank/DDBJ whole genome shotgun (WGS) entry which is preliminary data.</text>
</comment>
<evidence type="ECO:0000313" key="2">
    <source>
        <dbReference type="EMBL" id="KAK7083260.1"/>
    </source>
</evidence>
<proteinExistence type="predicted"/>
<feature type="domain" description="HAT C-terminal dimerisation" evidence="1">
    <location>
        <begin position="167"/>
        <end position="241"/>
    </location>
</feature>
<evidence type="ECO:0000313" key="3">
    <source>
        <dbReference type="Proteomes" id="UP001381693"/>
    </source>
</evidence>
<dbReference type="Proteomes" id="UP001381693">
    <property type="component" value="Unassembled WGS sequence"/>
</dbReference>
<reference evidence="2 3" key="1">
    <citation type="submission" date="2023-11" db="EMBL/GenBank/DDBJ databases">
        <title>Halocaridina rubra genome assembly.</title>
        <authorList>
            <person name="Smith C."/>
        </authorList>
    </citation>
    <scope>NUCLEOTIDE SEQUENCE [LARGE SCALE GENOMIC DNA]</scope>
    <source>
        <strain evidence="2">EP-1</strain>
        <tissue evidence="2">Whole</tissue>
    </source>
</reference>
<dbReference type="EMBL" id="JAXCGZ010003780">
    <property type="protein sequence ID" value="KAK7083260.1"/>
    <property type="molecule type" value="Genomic_DNA"/>
</dbReference>
<keyword evidence="3" id="KW-1185">Reference proteome</keyword>
<dbReference type="Pfam" id="PF05699">
    <property type="entry name" value="Dimer_Tnp_hAT"/>
    <property type="match status" value="1"/>
</dbReference>
<organism evidence="2 3">
    <name type="scientific">Halocaridina rubra</name>
    <name type="common">Hawaiian red shrimp</name>
    <dbReference type="NCBI Taxonomy" id="373956"/>
    <lineage>
        <taxon>Eukaryota</taxon>
        <taxon>Metazoa</taxon>
        <taxon>Ecdysozoa</taxon>
        <taxon>Arthropoda</taxon>
        <taxon>Crustacea</taxon>
        <taxon>Multicrustacea</taxon>
        <taxon>Malacostraca</taxon>
        <taxon>Eumalacostraca</taxon>
        <taxon>Eucarida</taxon>
        <taxon>Decapoda</taxon>
        <taxon>Pleocyemata</taxon>
        <taxon>Caridea</taxon>
        <taxon>Atyoidea</taxon>
        <taxon>Atyidae</taxon>
        <taxon>Halocaridina</taxon>
    </lineage>
</organism>
<dbReference type="GO" id="GO:0046983">
    <property type="term" value="F:protein dimerization activity"/>
    <property type="evidence" value="ECO:0007669"/>
    <property type="project" value="InterPro"/>
</dbReference>
<evidence type="ECO:0000259" key="1">
    <source>
        <dbReference type="Pfam" id="PF05699"/>
    </source>
</evidence>
<dbReference type="InterPro" id="IPR012337">
    <property type="entry name" value="RNaseH-like_sf"/>
</dbReference>
<dbReference type="InterPro" id="IPR008906">
    <property type="entry name" value="HATC_C_dom"/>
</dbReference>
<accession>A0AAN9AEA7</accession>
<gene>
    <name evidence="2" type="ORF">SK128_003864</name>
</gene>
<dbReference type="SUPFAM" id="SSF53098">
    <property type="entry name" value="Ribonuclease H-like"/>
    <property type="match status" value="1"/>
</dbReference>